<dbReference type="RefSeq" id="WP_113744414.1">
    <property type="nucleotide sequence ID" value="NZ_UAPV01000001.1"/>
</dbReference>
<dbReference type="EMBL" id="UAPV01000001">
    <property type="protein sequence ID" value="SPT70327.1"/>
    <property type="molecule type" value="Genomic_DNA"/>
</dbReference>
<name>A0A2X0WIW4_9GAMM</name>
<evidence type="ECO:0008006" key="3">
    <source>
        <dbReference type="Google" id="ProtNLM"/>
    </source>
</evidence>
<protein>
    <recommendedName>
        <fullName evidence="3">DUF4261 domain-containing protein</fullName>
    </recommendedName>
</protein>
<proteinExistence type="predicted"/>
<reference evidence="1 2" key="1">
    <citation type="submission" date="2018-06" db="EMBL/GenBank/DDBJ databases">
        <authorList>
            <consortium name="Pathogen Informatics"/>
            <person name="Doyle S."/>
        </authorList>
    </citation>
    <scope>NUCLEOTIDE SEQUENCE [LARGE SCALE GENOMIC DNA]</scope>
    <source>
        <strain evidence="1 2">NCTC13093</strain>
    </source>
</reference>
<dbReference type="Proteomes" id="UP000250086">
    <property type="component" value="Unassembled WGS sequence"/>
</dbReference>
<evidence type="ECO:0000313" key="2">
    <source>
        <dbReference type="Proteomes" id="UP000250086"/>
    </source>
</evidence>
<organism evidence="1 2">
    <name type="scientific">Anaerobiospirillum thomasii</name>
    <dbReference type="NCBI Taxonomy" id="179995"/>
    <lineage>
        <taxon>Bacteria</taxon>
        <taxon>Pseudomonadati</taxon>
        <taxon>Pseudomonadota</taxon>
        <taxon>Gammaproteobacteria</taxon>
        <taxon>Aeromonadales</taxon>
        <taxon>Succinivibrionaceae</taxon>
        <taxon>Anaerobiospirillum</taxon>
    </lineage>
</organism>
<evidence type="ECO:0000313" key="1">
    <source>
        <dbReference type="EMBL" id="SPT70327.1"/>
    </source>
</evidence>
<keyword evidence="2" id="KW-1185">Reference proteome</keyword>
<sequence>MKHKKHKKEPHTSLIKNDNIDLCLESLRESFEKFDTNELLELEATLSHLEESFDGFDSSDLDYQSDMGFNSESDDSFTADFIGTVLLPKFKMHRDQIIDDFKKLWDIEIDDVLCNQKDSLVLQIGNKIVYFSLENIGIHKRQMIYAARTNQLWDQAEEAVKKATAYILVGVENDGRGGDNLLERAELLVKALAVCCHQKNALAVLSNYALHEIQTYLNLASLLKQGTFPIMNLVSFHFIQTEYGPSVCSMGFENFGYDEIEVLGYDKDIPCHDMLNFLSGVGIEIIKDGLDLNNIPTIEVSDKHRYKIEKSPAVCIPDNLDTIKLLPIRD</sequence>
<dbReference type="AlphaFoldDB" id="A0A2X0WIW4"/>
<accession>A0A2X0WIW4</accession>
<gene>
    <name evidence="1" type="ORF">NCTC13093_01738</name>
</gene>